<keyword evidence="3" id="KW-1185">Reference proteome</keyword>
<dbReference type="OrthoDB" id="3219396at2759"/>
<dbReference type="PROSITE" id="PS50181">
    <property type="entry name" value="FBOX"/>
    <property type="match status" value="1"/>
</dbReference>
<gene>
    <name evidence="2" type="ORF">PSEUBRA_SCAF15g05666</name>
</gene>
<dbReference type="STRING" id="1365824.V5F0A7"/>
<dbReference type="EMBL" id="KI545857">
    <property type="protein sequence ID" value="EST08624.1"/>
    <property type="molecule type" value="Genomic_DNA"/>
</dbReference>
<evidence type="ECO:0000313" key="3">
    <source>
        <dbReference type="Proteomes" id="UP000019377"/>
    </source>
</evidence>
<feature type="domain" description="F-box" evidence="1">
    <location>
        <begin position="1"/>
        <end position="45"/>
    </location>
</feature>
<organism evidence="2 3">
    <name type="scientific">Kalmanozyma brasiliensis (strain GHG001)</name>
    <name type="common">Yeast</name>
    <name type="synonym">Pseudozyma brasiliensis</name>
    <dbReference type="NCBI Taxonomy" id="1365824"/>
    <lineage>
        <taxon>Eukaryota</taxon>
        <taxon>Fungi</taxon>
        <taxon>Dikarya</taxon>
        <taxon>Basidiomycota</taxon>
        <taxon>Ustilaginomycotina</taxon>
        <taxon>Ustilaginomycetes</taxon>
        <taxon>Ustilaginales</taxon>
        <taxon>Ustilaginaceae</taxon>
        <taxon>Kalmanozyma</taxon>
    </lineage>
</organism>
<accession>V5F0A7</accession>
<dbReference type="SUPFAM" id="SSF81383">
    <property type="entry name" value="F-box domain"/>
    <property type="match status" value="1"/>
</dbReference>
<dbReference type="Pfam" id="PF12937">
    <property type="entry name" value="F-box-like"/>
    <property type="match status" value="1"/>
</dbReference>
<dbReference type="InterPro" id="IPR036047">
    <property type="entry name" value="F-box-like_dom_sf"/>
</dbReference>
<evidence type="ECO:0000313" key="2">
    <source>
        <dbReference type="EMBL" id="EST08624.1"/>
    </source>
</evidence>
<sequence>MNRLLADETILRILSYLDAKDLVRVQQVSKHLRTLAKDRLLWKRLFYFNFVRPTQSVQVQHDTSAVLPTLRELGSLLLHQNVLPGKHVTGDGPSQIQRLPDRFYSSTALHIDVDRDFSSLYLDSVGLNDTSKRQLLEWEQIYSVSRNWQRGNFAVSELFKLVRAHDLIHLRLSPLS</sequence>
<dbReference type="Proteomes" id="UP000019377">
    <property type="component" value="Unassembled WGS sequence"/>
</dbReference>
<name>V5F0A7_KALBG</name>
<dbReference type="Gene3D" id="1.20.1280.50">
    <property type="match status" value="1"/>
</dbReference>
<evidence type="ECO:0000259" key="1">
    <source>
        <dbReference type="PROSITE" id="PS50181"/>
    </source>
</evidence>
<dbReference type="InterPro" id="IPR001810">
    <property type="entry name" value="F-box_dom"/>
</dbReference>
<dbReference type="SMART" id="SM00256">
    <property type="entry name" value="FBOX"/>
    <property type="match status" value="1"/>
</dbReference>
<dbReference type="AlphaFoldDB" id="V5F0A7"/>
<proteinExistence type="predicted"/>
<reference evidence="3" key="1">
    <citation type="journal article" date="2013" name="Genome Announc.">
        <title>Draft genome sequence of Pseudozyma brasiliensis sp. nov. strain GHG001, a high producer of endo-1,4-xylanase isolated from an insect pest of sugarcane.</title>
        <authorList>
            <person name="Oliveira J.V.D.C."/>
            <person name="dos Santos R.A.C."/>
            <person name="Borges T.A."/>
            <person name="Riano-Pachon D.M."/>
            <person name="Goldman G.H."/>
        </authorList>
    </citation>
    <scope>NUCLEOTIDE SEQUENCE [LARGE SCALE GENOMIC DNA]</scope>
    <source>
        <strain evidence="3">GHG001</strain>
    </source>
</reference>
<dbReference type="HOGENOM" id="CLU_1525821_0_0_1"/>
<protein>
    <recommendedName>
        <fullName evidence="1">F-box domain-containing protein</fullName>
    </recommendedName>
</protein>